<keyword evidence="2" id="KW-0732">Signal</keyword>
<dbReference type="EMBL" id="JAEUXJ010000001">
    <property type="protein sequence ID" value="MBL6454223.1"/>
    <property type="molecule type" value="Genomic_DNA"/>
</dbReference>
<sequence length="132" mass="13888">MRLWLIRLLLGLLLPVTAAQAQLGKPDALPPAGGYQSDPGGKPPPLPPSGGMGGSVRPRAPAAPQENGQAPQRCPQVLANGCLSQQSSCQIACPPQWSMNPNAPAFTPNDRAGCMSQCLQRYMACMRLHGCM</sequence>
<reference evidence="3 4" key="1">
    <citation type="submission" date="2021-01" db="EMBL/GenBank/DDBJ databases">
        <title>Belnapia mucosa sp. nov. and Belnapia arida sp. nov., isolated from the Tabernas Desert (Almeria, Spain).</title>
        <authorList>
            <person name="Molina-Menor E."/>
            <person name="Vidal-Verdu A."/>
            <person name="Calonge A."/>
            <person name="Satari L."/>
            <person name="Pereto Magraner J."/>
            <person name="Porcar Miralles M."/>
        </authorList>
    </citation>
    <scope>NUCLEOTIDE SEQUENCE [LARGE SCALE GENOMIC DNA]</scope>
    <source>
        <strain evidence="3 4">T6</strain>
    </source>
</reference>
<organism evidence="3 4">
    <name type="scientific">Belnapia mucosa</name>
    <dbReference type="NCBI Taxonomy" id="2804532"/>
    <lineage>
        <taxon>Bacteria</taxon>
        <taxon>Pseudomonadati</taxon>
        <taxon>Pseudomonadota</taxon>
        <taxon>Alphaproteobacteria</taxon>
        <taxon>Acetobacterales</taxon>
        <taxon>Roseomonadaceae</taxon>
        <taxon>Belnapia</taxon>
    </lineage>
</organism>
<dbReference type="RefSeq" id="WP_202823942.1">
    <property type="nucleotide sequence ID" value="NZ_JAEUXJ010000001.1"/>
</dbReference>
<comment type="caution">
    <text evidence="3">The sequence shown here is derived from an EMBL/GenBank/DDBJ whole genome shotgun (WGS) entry which is preliminary data.</text>
</comment>
<protein>
    <submittedName>
        <fullName evidence="3">Uncharacterized protein</fullName>
    </submittedName>
</protein>
<accession>A0ABS1V1P8</accession>
<proteinExistence type="predicted"/>
<evidence type="ECO:0000313" key="4">
    <source>
        <dbReference type="Proteomes" id="UP000606490"/>
    </source>
</evidence>
<feature type="region of interest" description="Disordered" evidence="1">
    <location>
        <begin position="25"/>
        <end position="72"/>
    </location>
</feature>
<name>A0ABS1V1P8_9PROT</name>
<evidence type="ECO:0000313" key="3">
    <source>
        <dbReference type="EMBL" id="MBL6454223.1"/>
    </source>
</evidence>
<dbReference type="Proteomes" id="UP000606490">
    <property type="component" value="Unassembled WGS sequence"/>
</dbReference>
<feature type="chain" id="PRO_5046306108" evidence="2">
    <location>
        <begin position="22"/>
        <end position="132"/>
    </location>
</feature>
<keyword evidence="4" id="KW-1185">Reference proteome</keyword>
<feature type="signal peptide" evidence="2">
    <location>
        <begin position="1"/>
        <end position="21"/>
    </location>
</feature>
<evidence type="ECO:0000256" key="2">
    <source>
        <dbReference type="SAM" id="SignalP"/>
    </source>
</evidence>
<gene>
    <name evidence="3" type="ORF">JMJ55_02735</name>
</gene>
<evidence type="ECO:0000256" key="1">
    <source>
        <dbReference type="SAM" id="MobiDB-lite"/>
    </source>
</evidence>